<reference evidence="1 2" key="1">
    <citation type="submission" date="2024-04" db="EMBL/GenBank/DDBJ databases">
        <title>Tritrichomonas musculus Genome.</title>
        <authorList>
            <person name="Alves-Ferreira E."/>
            <person name="Grigg M."/>
            <person name="Lorenzi H."/>
            <person name="Galac M."/>
        </authorList>
    </citation>
    <scope>NUCLEOTIDE SEQUENCE [LARGE SCALE GENOMIC DNA]</scope>
    <source>
        <strain evidence="1 2">EAF2021</strain>
    </source>
</reference>
<accession>A0ABR2H9G0</accession>
<dbReference type="Proteomes" id="UP001470230">
    <property type="component" value="Unassembled WGS sequence"/>
</dbReference>
<keyword evidence="2" id="KW-1185">Reference proteome</keyword>
<protein>
    <submittedName>
        <fullName evidence="1">Uncharacterized protein</fullName>
    </submittedName>
</protein>
<evidence type="ECO:0000313" key="2">
    <source>
        <dbReference type="Proteomes" id="UP001470230"/>
    </source>
</evidence>
<sequence length="130" mass="15278">MIDKFIEIESNLFSINKFDIETRERLDILSSIFNAIGKIELFDTCEKQYKQSKKDFPKESLVTHLNKIKREYKVQYYKIEAEKGNVKATNAYVWMLEYGIGVDKDVKEELAMNNILCNNDMLQLMISSSF</sequence>
<organism evidence="1 2">
    <name type="scientific">Tritrichomonas musculus</name>
    <dbReference type="NCBI Taxonomy" id="1915356"/>
    <lineage>
        <taxon>Eukaryota</taxon>
        <taxon>Metamonada</taxon>
        <taxon>Parabasalia</taxon>
        <taxon>Tritrichomonadida</taxon>
        <taxon>Tritrichomonadidae</taxon>
        <taxon>Tritrichomonas</taxon>
    </lineage>
</organism>
<dbReference type="EMBL" id="JAPFFF010000037">
    <property type="protein sequence ID" value="KAK8842848.1"/>
    <property type="molecule type" value="Genomic_DNA"/>
</dbReference>
<dbReference type="InterPro" id="IPR011990">
    <property type="entry name" value="TPR-like_helical_dom_sf"/>
</dbReference>
<comment type="caution">
    <text evidence="1">The sequence shown here is derived from an EMBL/GenBank/DDBJ whole genome shotgun (WGS) entry which is preliminary data.</text>
</comment>
<dbReference type="Gene3D" id="1.25.40.10">
    <property type="entry name" value="Tetratricopeptide repeat domain"/>
    <property type="match status" value="1"/>
</dbReference>
<proteinExistence type="predicted"/>
<evidence type="ECO:0000313" key="1">
    <source>
        <dbReference type="EMBL" id="KAK8842848.1"/>
    </source>
</evidence>
<name>A0ABR2H9G0_9EUKA</name>
<gene>
    <name evidence="1" type="ORF">M9Y10_025714</name>
</gene>